<accession>A0A6S7BF92</accession>
<dbReference type="InterPro" id="IPR001296">
    <property type="entry name" value="Glyco_trans_1"/>
</dbReference>
<dbReference type="PANTHER" id="PTHR46401:SF9">
    <property type="entry name" value="MANNOSYLTRANSFERASE A"/>
    <property type="match status" value="1"/>
</dbReference>
<evidence type="ECO:0000259" key="1">
    <source>
        <dbReference type="Pfam" id="PF00534"/>
    </source>
</evidence>
<dbReference type="GO" id="GO:0102710">
    <property type="term" value="F:D-inositol-3-phosphate glycosyltransferase activity"/>
    <property type="evidence" value="ECO:0007669"/>
    <property type="project" value="UniProtKB-EC"/>
</dbReference>
<dbReference type="Proteomes" id="UP000494365">
    <property type="component" value="Unassembled WGS sequence"/>
</dbReference>
<protein>
    <submittedName>
        <fullName evidence="2">D-inositol-3-phosphate glycosyltransferase</fullName>
        <ecNumber evidence="2">2.4.1.250</ecNumber>
    </submittedName>
</protein>
<dbReference type="SUPFAM" id="SSF53756">
    <property type="entry name" value="UDP-Glycosyltransferase/glycogen phosphorylase"/>
    <property type="match status" value="1"/>
</dbReference>
<dbReference type="AlphaFoldDB" id="A0A6S7BF92"/>
<dbReference type="PANTHER" id="PTHR46401">
    <property type="entry name" value="GLYCOSYLTRANSFERASE WBBK-RELATED"/>
    <property type="match status" value="1"/>
</dbReference>
<dbReference type="EC" id="2.4.1.250" evidence="2"/>
<sequence>MSNQLQLALLRLAIILGSQRLLAVARNLVLGHRSKAATFERIAQNPQRQLLVDVSVIASHDAGTGIQRAVRSLLVRLIAAPPDGFEVRPVRATRRRTYEYADAYLCSLRGVKPLVADQCIRVTEGDIFLGLDLAGRIIPRRQSDLLKWRGQGVRLCFVVYDLLPLTSAKWFTTVAQKSFRLWLQTLSVHADAVFCISRTVAEETRTWLDDKLGTAAHNLAVRWFHLGADLHTHASPLQMRLPAGLSVSSQNSLRQTVMMVGTLEPRKGHTLVLDAFDILWANGCSATLVIIGKMGWHVENLVERLRTHQQWGKHLIWQSGATDDELSEMYLSVDGLIVASEAEGFGLPLIEAASFGLPILARDIPVFREVAEQHATYFAARSGAELAPEINEWLARLATRQAPSSEAMQRLTWSESAEQLKHLLADLA</sequence>
<gene>
    <name evidence="2" type="primary">mshA_15</name>
    <name evidence="2" type="ORF">LMG28614_02841</name>
</gene>
<keyword evidence="2" id="KW-0328">Glycosyltransferase</keyword>
<dbReference type="RefSeq" id="WP_175150136.1">
    <property type="nucleotide sequence ID" value="NZ_CADIKK010000012.1"/>
</dbReference>
<dbReference type="Gene3D" id="3.40.50.2000">
    <property type="entry name" value="Glycogen Phosphorylase B"/>
    <property type="match status" value="1"/>
</dbReference>
<organism evidence="2 3">
    <name type="scientific">Paraburkholderia ultramafica</name>
    <dbReference type="NCBI Taxonomy" id="1544867"/>
    <lineage>
        <taxon>Bacteria</taxon>
        <taxon>Pseudomonadati</taxon>
        <taxon>Pseudomonadota</taxon>
        <taxon>Betaproteobacteria</taxon>
        <taxon>Burkholderiales</taxon>
        <taxon>Burkholderiaceae</taxon>
        <taxon>Paraburkholderia</taxon>
    </lineage>
</organism>
<keyword evidence="2" id="KW-0808">Transferase</keyword>
<reference evidence="2 3" key="1">
    <citation type="submission" date="2020-04" db="EMBL/GenBank/DDBJ databases">
        <authorList>
            <person name="De Canck E."/>
        </authorList>
    </citation>
    <scope>NUCLEOTIDE SEQUENCE [LARGE SCALE GENOMIC DNA]</scope>
    <source>
        <strain evidence="2 3">LMG 28614</strain>
    </source>
</reference>
<evidence type="ECO:0000313" key="3">
    <source>
        <dbReference type="Proteomes" id="UP000494365"/>
    </source>
</evidence>
<proteinExistence type="predicted"/>
<evidence type="ECO:0000313" key="2">
    <source>
        <dbReference type="EMBL" id="CAB3789270.1"/>
    </source>
</evidence>
<keyword evidence="3" id="KW-1185">Reference proteome</keyword>
<dbReference type="Pfam" id="PF00534">
    <property type="entry name" value="Glycos_transf_1"/>
    <property type="match status" value="1"/>
</dbReference>
<name>A0A6S7BF92_9BURK</name>
<dbReference type="CDD" id="cd03809">
    <property type="entry name" value="GT4_MtfB-like"/>
    <property type="match status" value="1"/>
</dbReference>
<feature type="domain" description="Glycosyl transferase family 1" evidence="1">
    <location>
        <begin position="254"/>
        <end position="407"/>
    </location>
</feature>
<dbReference type="EMBL" id="CADIKK010000012">
    <property type="protein sequence ID" value="CAB3789270.1"/>
    <property type="molecule type" value="Genomic_DNA"/>
</dbReference>